<gene>
    <name evidence="1" type="ORF">Tco_0988650</name>
</gene>
<evidence type="ECO:0000313" key="2">
    <source>
        <dbReference type="Proteomes" id="UP001151760"/>
    </source>
</evidence>
<dbReference type="Proteomes" id="UP001151760">
    <property type="component" value="Unassembled WGS sequence"/>
</dbReference>
<organism evidence="1 2">
    <name type="scientific">Tanacetum coccineum</name>
    <dbReference type="NCBI Taxonomy" id="301880"/>
    <lineage>
        <taxon>Eukaryota</taxon>
        <taxon>Viridiplantae</taxon>
        <taxon>Streptophyta</taxon>
        <taxon>Embryophyta</taxon>
        <taxon>Tracheophyta</taxon>
        <taxon>Spermatophyta</taxon>
        <taxon>Magnoliopsida</taxon>
        <taxon>eudicotyledons</taxon>
        <taxon>Gunneridae</taxon>
        <taxon>Pentapetalae</taxon>
        <taxon>asterids</taxon>
        <taxon>campanulids</taxon>
        <taxon>Asterales</taxon>
        <taxon>Asteraceae</taxon>
        <taxon>Asteroideae</taxon>
        <taxon>Anthemideae</taxon>
        <taxon>Anthemidinae</taxon>
        <taxon>Tanacetum</taxon>
    </lineage>
</organism>
<reference evidence="1" key="1">
    <citation type="journal article" date="2022" name="Int. J. Mol. Sci.">
        <title>Draft Genome of Tanacetum Coccineum: Genomic Comparison of Closely Related Tanacetum-Family Plants.</title>
        <authorList>
            <person name="Yamashiro T."/>
            <person name="Shiraishi A."/>
            <person name="Nakayama K."/>
            <person name="Satake H."/>
        </authorList>
    </citation>
    <scope>NUCLEOTIDE SEQUENCE</scope>
</reference>
<proteinExistence type="predicted"/>
<accession>A0ABQ5ERI3</accession>
<comment type="caution">
    <text evidence="1">The sequence shown here is derived from an EMBL/GenBank/DDBJ whole genome shotgun (WGS) entry which is preliminary data.</text>
</comment>
<dbReference type="EMBL" id="BQNB010016601">
    <property type="protein sequence ID" value="GJT53596.1"/>
    <property type="molecule type" value="Genomic_DNA"/>
</dbReference>
<name>A0ABQ5ERI3_9ASTR</name>
<keyword evidence="2" id="KW-1185">Reference proteome</keyword>
<reference evidence="1" key="2">
    <citation type="submission" date="2022-01" db="EMBL/GenBank/DDBJ databases">
        <authorList>
            <person name="Yamashiro T."/>
            <person name="Shiraishi A."/>
            <person name="Satake H."/>
            <person name="Nakayama K."/>
        </authorList>
    </citation>
    <scope>NUCLEOTIDE SEQUENCE</scope>
</reference>
<sequence>MASTQALVDAVTATLPSPPLPPLPPSLYIPPPVDQYEVGESSTLLADHQGQGLYYGIVSTDNYAEEDMRN</sequence>
<evidence type="ECO:0000313" key="1">
    <source>
        <dbReference type="EMBL" id="GJT53596.1"/>
    </source>
</evidence>
<protein>
    <submittedName>
        <fullName evidence="1">Uncharacterized protein</fullName>
    </submittedName>
</protein>